<keyword evidence="1" id="KW-1133">Transmembrane helix</keyword>
<keyword evidence="3" id="KW-1185">Reference proteome</keyword>
<feature type="transmembrane region" description="Helical" evidence="1">
    <location>
        <begin position="40"/>
        <end position="57"/>
    </location>
</feature>
<keyword evidence="1" id="KW-0812">Transmembrane</keyword>
<dbReference type="AlphaFoldDB" id="A0A8T4H077"/>
<feature type="transmembrane region" description="Helical" evidence="1">
    <location>
        <begin position="12"/>
        <end position="33"/>
    </location>
</feature>
<accession>A0A8T4H077</accession>
<evidence type="ECO:0000313" key="2">
    <source>
        <dbReference type="EMBL" id="MBP1986995.1"/>
    </source>
</evidence>
<proteinExistence type="predicted"/>
<evidence type="ECO:0000256" key="1">
    <source>
        <dbReference type="SAM" id="Phobius"/>
    </source>
</evidence>
<organism evidence="2 3">
    <name type="scientific">Halolamina salifodinae</name>
    <dbReference type="NCBI Taxonomy" id="1202767"/>
    <lineage>
        <taxon>Archaea</taxon>
        <taxon>Methanobacteriati</taxon>
        <taxon>Methanobacteriota</taxon>
        <taxon>Stenosarchaea group</taxon>
        <taxon>Halobacteria</taxon>
        <taxon>Halobacteriales</taxon>
        <taxon>Haloferacaceae</taxon>
    </lineage>
</organism>
<feature type="transmembrane region" description="Helical" evidence="1">
    <location>
        <begin position="77"/>
        <end position="101"/>
    </location>
</feature>
<dbReference type="EMBL" id="JAGGLC010000003">
    <property type="protein sequence ID" value="MBP1986995.1"/>
    <property type="molecule type" value="Genomic_DNA"/>
</dbReference>
<comment type="caution">
    <text evidence="2">The sequence shown here is derived from an EMBL/GenBank/DDBJ whole genome shotgun (WGS) entry which is preliminary data.</text>
</comment>
<dbReference type="Proteomes" id="UP000823736">
    <property type="component" value="Unassembled WGS sequence"/>
</dbReference>
<protein>
    <submittedName>
        <fullName evidence="2">Uncharacterized protein</fullName>
    </submittedName>
</protein>
<name>A0A8T4H077_9EURY</name>
<dbReference type="RefSeq" id="WP_209491285.1">
    <property type="nucleotide sequence ID" value="NZ_JAGGLC010000003.1"/>
</dbReference>
<gene>
    <name evidence="2" type="ORF">J2753_001493</name>
</gene>
<keyword evidence="1" id="KW-0472">Membrane</keyword>
<sequence length="133" mass="15622">MLDFQQLVDTGVQFLGDYGLVAMLVVAVLLAVVFRTRDFVDLYAYLSVGILGYQFYFEDFACYPDKLQLLCGYDWFTIFYQIELSILYLIGASILALIVLWQRYGHFLTHWYFTPDEDEMIPEDLYEEGDDRC</sequence>
<evidence type="ECO:0000313" key="3">
    <source>
        <dbReference type="Proteomes" id="UP000823736"/>
    </source>
</evidence>
<reference evidence="2" key="1">
    <citation type="submission" date="2021-03" db="EMBL/GenBank/DDBJ databases">
        <title>Genomic Encyclopedia of Type Strains, Phase IV (KMG-IV): sequencing the most valuable type-strain genomes for metagenomic binning, comparative biology and taxonomic classification.</title>
        <authorList>
            <person name="Goeker M."/>
        </authorList>
    </citation>
    <scope>NUCLEOTIDE SEQUENCE</scope>
    <source>
        <strain evidence="2">DSM 26232</strain>
    </source>
</reference>